<dbReference type="EMBL" id="JACHGT010000013">
    <property type="protein sequence ID" value="MBB6037638.1"/>
    <property type="molecule type" value="Genomic_DNA"/>
</dbReference>
<proteinExistence type="predicted"/>
<sequence length="230" mass="25066">MRTFTVEHDDVTLHVTRGGTGRPLVFCPGLNVSQEDLAGLLTALRRDFDVVAFDLSGHGRSTPGPFTVEGFYADLVAVMDAVDLDAPVLMGYSLGADLAVRYAAAHPVGALVVVDGANPLPEPFITEEYLPQFREIFGDPDVLRLNMEVDEVRLQILDRWRRISAPVTLVTSTAIAGEDGPERHNALWLDGFDRLMREIPGITATRLPGDHGLVFAHADAIARIVREDVG</sequence>
<dbReference type="Proteomes" id="UP000548476">
    <property type="component" value="Unassembled WGS sequence"/>
</dbReference>
<comment type="caution">
    <text evidence="3">The sequence shown here is derived from an EMBL/GenBank/DDBJ whole genome shotgun (WGS) entry which is preliminary data.</text>
</comment>
<dbReference type="AlphaFoldDB" id="A0A841FV87"/>
<dbReference type="GO" id="GO:0016020">
    <property type="term" value="C:membrane"/>
    <property type="evidence" value="ECO:0007669"/>
    <property type="project" value="TreeGrafter"/>
</dbReference>
<dbReference type="PANTHER" id="PTHR43798">
    <property type="entry name" value="MONOACYLGLYCEROL LIPASE"/>
    <property type="match status" value="1"/>
</dbReference>
<gene>
    <name evidence="3" type="ORF">HNR73_005516</name>
</gene>
<feature type="domain" description="AB hydrolase-1" evidence="2">
    <location>
        <begin position="23"/>
        <end position="129"/>
    </location>
</feature>
<keyword evidence="1" id="KW-0378">Hydrolase</keyword>
<dbReference type="InterPro" id="IPR000073">
    <property type="entry name" value="AB_hydrolase_1"/>
</dbReference>
<accession>A0A841FV87</accession>
<name>A0A841FV87_9ACTN</name>
<reference evidence="3 4" key="1">
    <citation type="submission" date="2020-08" db="EMBL/GenBank/DDBJ databases">
        <title>Genomic Encyclopedia of Type Strains, Phase IV (KMG-IV): sequencing the most valuable type-strain genomes for metagenomic binning, comparative biology and taxonomic classification.</title>
        <authorList>
            <person name="Goeker M."/>
        </authorList>
    </citation>
    <scope>NUCLEOTIDE SEQUENCE [LARGE SCALE GENOMIC DNA]</scope>
    <source>
        <strain evidence="3 4">YIM 65646</strain>
    </source>
</reference>
<dbReference type="Gene3D" id="3.40.50.1820">
    <property type="entry name" value="alpha/beta hydrolase"/>
    <property type="match status" value="1"/>
</dbReference>
<dbReference type="InterPro" id="IPR029058">
    <property type="entry name" value="AB_hydrolase_fold"/>
</dbReference>
<evidence type="ECO:0000259" key="2">
    <source>
        <dbReference type="Pfam" id="PF00561"/>
    </source>
</evidence>
<keyword evidence="4" id="KW-1185">Reference proteome</keyword>
<protein>
    <submittedName>
        <fullName evidence="3">Pimeloyl-ACP methyl ester carboxylesterase</fullName>
    </submittedName>
</protein>
<evidence type="ECO:0000313" key="4">
    <source>
        <dbReference type="Proteomes" id="UP000548476"/>
    </source>
</evidence>
<evidence type="ECO:0000256" key="1">
    <source>
        <dbReference type="ARBA" id="ARBA00022801"/>
    </source>
</evidence>
<dbReference type="RefSeq" id="WP_184790456.1">
    <property type="nucleotide sequence ID" value="NZ_BONT01000054.1"/>
</dbReference>
<dbReference type="SUPFAM" id="SSF53474">
    <property type="entry name" value="alpha/beta-Hydrolases"/>
    <property type="match status" value="1"/>
</dbReference>
<organism evidence="3 4">
    <name type="scientific">Phytomonospora endophytica</name>
    <dbReference type="NCBI Taxonomy" id="714109"/>
    <lineage>
        <taxon>Bacteria</taxon>
        <taxon>Bacillati</taxon>
        <taxon>Actinomycetota</taxon>
        <taxon>Actinomycetes</taxon>
        <taxon>Micromonosporales</taxon>
        <taxon>Micromonosporaceae</taxon>
        <taxon>Phytomonospora</taxon>
    </lineage>
</organism>
<dbReference type="GO" id="GO:0016787">
    <property type="term" value="F:hydrolase activity"/>
    <property type="evidence" value="ECO:0007669"/>
    <property type="project" value="UniProtKB-KW"/>
</dbReference>
<dbReference type="InterPro" id="IPR050266">
    <property type="entry name" value="AB_hydrolase_sf"/>
</dbReference>
<dbReference type="Pfam" id="PF00561">
    <property type="entry name" value="Abhydrolase_1"/>
    <property type="match status" value="1"/>
</dbReference>
<evidence type="ECO:0000313" key="3">
    <source>
        <dbReference type="EMBL" id="MBB6037638.1"/>
    </source>
</evidence>
<dbReference type="PANTHER" id="PTHR43798:SF31">
    <property type="entry name" value="AB HYDROLASE SUPERFAMILY PROTEIN YCLE"/>
    <property type="match status" value="1"/>
</dbReference>